<name>F6RTI2_CIOIN</name>
<evidence type="ECO:0000256" key="2">
    <source>
        <dbReference type="ARBA" id="ARBA00022692"/>
    </source>
</evidence>
<feature type="domain" description="Major facilitator superfamily (MFS) profile" evidence="6">
    <location>
        <begin position="1"/>
        <end position="105"/>
    </location>
</feature>
<dbReference type="InterPro" id="IPR036259">
    <property type="entry name" value="MFS_trans_sf"/>
</dbReference>
<dbReference type="Ensembl" id="ENSCINT00000029030.2">
    <property type="protein sequence ID" value="ENSCINP00000028784.2"/>
    <property type="gene ID" value="ENSCING00000024478.1"/>
</dbReference>
<keyword evidence="3 5" id="KW-1133">Transmembrane helix</keyword>
<dbReference type="InParanoid" id="F6RTI2"/>
<reference evidence="8" key="1">
    <citation type="journal article" date="2002" name="Science">
        <title>The draft genome of Ciona intestinalis: insights into chordate and vertebrate origins.</title>
        <authorList>
            <person name="Dehal P."/>
            <person name="Satou Y."/>
            <person name="Campbell R.K."/>
            <person name="Chapman J."/>
            <person name="Degnan B."/>
            <person name="De Tomaso A."/>
            <person name="Davidson B."/>
            <person name="Di Gregorio A."/>
            <person name="Gelpke M."/>
            <person name="Goodstein D.M."/>
            <person name="Harafuji N."/>
            <person name="Hastings K.E."/>
            <person name="Ho I."/>
            <person name="Hotta K."/>
            <person name="Huang W."/>
            <person name="Kawashima T."/>
            <person name="Lemaire P."/>
            <person name="Martinez D."/>
            <person name="Meinertzhagen I.A."/>
            <person name="Necula S."/>
            <person name="Nonaka M."/>
            <person name="Putnam N."/>
            <person name="Rash S."/>
            <person name="Saiga H."/>
            <person name="Satake M."/>
            <person name="Terry A."/>
            <person name="Yamada L."/>
            <person name="Wang H.G."/>
            <person name="Awazu S."/>
            <person name="Azumi K."/>
            <person name="Boore J."/>
            <person name="Branno M."/>
            <person name="Chin-Bow S."/>
            <person name="DeSantis R."/>
            <person name="Doyle S."/>
            <person name="Francino P."/>
            <person name="Keys D.N."/>
            <person name="Haga S."/>
            <person name="Hayashi H."/>
            <person name="Hino K."/>
            <person name="Imai K.S."/>
            <person name="Inaba K."/>
            <person name="Kano S."/>
            <person name="Kobayashi K."/>
            <person name="Kobayashi M."/>
            <person name="Lee B.I."/>
            <person name="Makabe K.W."/>
            <person name="Manohar C."/>
            <person name="Matassi G."/>
            <person name="Medina M."/>
            <person name="Mochizuki Y."/>
            <person name="Mount S."/>
            <person name="Morishita T."/>
            <person name="Miura S."/>
            <person name="Nakayama A."/>
            <person name="Nishizaka S."/>
            <person name="Nomoto H."/>
            <person name="Ohta F."/>
            <person name="Oishi K."/>
            <person name="Rigoutsos I."/>
            <person name="Sano M."/>
            <person name="Sasaki A."/>
            <person name="Sasakura Y."/>
            <person name="Shoguchi E."/>
            <person name="Shin-i T."/>
            <person name="Spagnuolo A."/>
            <person name="Stainier D."/>
            <person name="Suzuki M.M."/>
            <person name="Tassy O."/>
            <person name="Takatori N."/>
            <person name="Tokuoka M."/>
            <person name="Yagi K."/>
            <person name="Yoshizaki F."/>
            <person name="Wada S."/>
            <person name="Zhang C."/>
            <person name="Hyatt P.D."/>
            <person name="Larimer F."/>
            <person name="Detter C."/>
            <person name="Doggett N."/>
            <person name="Glavina T."/>
            <person name="Hawkins T."/>
            <person name="Richardson P."/>
            <person name="Lucas S."/>
            <person name="Kohara Y."/>
            <person name="Levine M."/>
            <person name="Satoh N."/>
            <person name="Rokhsar D.S."/>
        </authorList>
    </citation>
    <scope>NUCLEOTIDE SEQUENCE [LARGE SCALE GENOMIC DNA]</scope>
</reference>
<keyword evidence="2 5" id="KW-0812">Transmembrane</keyword>
<evidence type="ECO:0000256" key="3">
    <source>
        <dbReference type="ARBA" id="ARBA00022989"/>
    </source>
</evidence>
<dbReference type="GO" id="GO:0022857">
    <property type="term" value="F:transmembrane transporter activity"/>
    <property type="evidence" value="ECO:0007669"/>
    <property type="project" value="InterPro"/>
</dbReference>
<feature type="transmembrane region" description="Helical" evidence="5">
    <location>
        <begin position="12"/>
        <end position="33"/>
    </location>
</feature>
<comment type="subcellular location">
    <subcellularLocation>
        <location evidence="1">Membrane</location>
        <topology evidence="1">Multi-pass membrane protein</topology>
    </subcellularLocation>
</comment>
<proteinExistence type="predicted"/>
<dbReference type="HOGENOM" id="CLU_2242543_0_0_1"/>
<sequence>MGVPLDAPSVEILWILTASLFPVGGICGSLLVGKFLAKFGRRNTLIYIQSLCLTSAILMSTAYLSHSYESVIIGRFLMGMFCALVLGSGPIYVSEILPPHLRAPI</sequence>
<reference evidence="7" key="2">
    <citation type="submission" date="2025-08" db="UniProtKB">
        <authorList>
            <consortium name="Ensembl"/>
        </authorList>
    </citation>
    <scope>IDENTIFICATION</scope>
</reference>
<dbReference type="GO" id="GO:0016020">
    <property type="term" value="C:membrane"/>
    <property type="evidence" value="ECO:0007669"/>
    <property type="project" value="UniProtKB-SubCell"/>
</dbReference>
<organism evidence="7 8">
    <name type="scientific">Ciona intestinalis</name>
    <name type="common">Transparent sea squirt</name>
    <name type="synonym">Ascidia intestinalis</name>
    <dbReference type="NCBI Taxonomy" id="7719"/>
    <lineage>
        <taxon>Eukaryota</taxon>
        <taxon>Metazoa</taxon>
        <taxon>Chordata</taxon>
        <taxon>Tunicata</taxon>
        <taxon>Ascidiacea</taxon>
        <taxon>Phlebobranchia</taxon>
        <taxon>Cionidae</taxon>
        <taxon>Ciona</taxon>
    </lineage>
</organism>
<accession>F6RTI2</accession>
<dbReference type="AlphaFoldDB" id="F6RTI2"/>
<dbReference type="Proteomes" id="UP000008144">
    <property type="component" value="Unassembled WGS sequence"/>
</dbReference>
<evidence type="ECO:0000313" key="7">
    <source>
        <dbReference type="Ensembl" id="ENSCINP00000028784.2"/>
    </source>
</evidence>
<dbReference type="PANTHER" id="PTHR23503:SF132">
    <property type="entry name" value="SOLUTE CARRIER FAMILY 2, FACILITATED GLUCOSE TRANSPORTER MEMBER 5-LIKE"/>
    <property type="match status" value="1"/>
</dbReference>
<dbReference type="InterPro" id="IPR005828">
    <property type="entry name" value="MFS_sugar_transport-like"/>
</dbReference>
<keyword evidence="4 5" id="KW-0472">Membrane</keyword>
<feature type="transmembrane region" description="Helical" evidence="5">
    <location>
        <begin position="45"/>
        <end position="66"/>
    </location>
</feature>
<feature type="transmembrane region" description="Helical" evidence="5">
    <location>
        <begin position="72"/>
        <end position="93"/>
    </location>
</feature>
<evidence type="ECO:0000256" key="4">
    <source>
        <dbReference type="ARBA" id="ARBA00023136"/>
    </source>
</evidence>
<dbReference type="InterPro" id="IPR045263">
    <property type="entry name" value="GLUT"/>
</dbReference>
<dbReference type="PANTHER" id="PTHR23503">
    <property type="entry name" value="SOLUTE CARRIER FAMILY 2"/>
    <property type="match status" value="1"/>
</dbReference>
<dbReference type="PROSITE" id="PS50850">
    <property type="entry name" value="MFS"/>
    <property type="match status" value="1"/>
</dbReference>
<dbReference type="SUPFAM" id="SSF103473">
    <property type="entry name" value="MFS general substrate transporter"/>
    <property type="match status" value="1"/>
</dbReference>
<evidence type="ECO:0000313" key="8">
    <source>
        <dbReference type="Proteomes" id="UP000008144"/>
    </source>
</evidence>
<evidence type="ECO:0000256" key="1">
    <source>
        <dbReference type="ARBA" id="ARBA00004141"/>
    </source>
</evidence>
<keyword evidence="8" id="KW-1185">Reference proteome</keyword>
<evidence type="ECO:0000256" key="5">
    <source>
        <dbReference type="SAM" id="Phobius"/>
    </source>
</evidence>
<dbReference type="Pfam" id="PF00083">
    <property type="entry name" value="Sugar_tr"/>
    <property type="match status" value="1"/>
</dbReference>
<evidence type="ECO:0000259" key="6">
    <source>
        <dbReference type="PROSITE" id="PS50850"/>
    </source>
</evidence>
<dbReference type="GeneTree" id="ENSGT00910000144476"/>
<protein>
    <recommendedName>
        <fullName evidence="6">Major facilitator superfamily (MFS) profile domain-containing protein</fullName>
    </recommendedName>
</protein>
<dbReference type="InterPro" id="IPR020846">
    <property type="entry name" value="MFS_dom"/>
</dbReference>
<reference evidence="7" key="3">
    <citation type="submission" date="2025-09" db="UniProtKB">
        <authorList>
            <consortium name="Ensembl"/>
        </authorList>
    </citation>
    <scope>IDENTIFICATION</scope>
</reference>
<dbReference type="Gene3D" id="1.20.1250.20">
    <property type="entry name" value="MFS general substrate transporter like domains"/>
    <property type="match status" value="1"/>
</dbReference>
<dbReference type="OMA" id="CTHEVTT"/>